<dbReference type="InterPro" id="IPR052035">
    <property type="entry name" value="ZnF_BED_domain_contain"/>
</dbReference>
<keyword evidence="8" id="KW-1185">Reference proteome</keyword>
<proteinExistence type="predicted"/>
<keyword evidence="4" id="KW-0862">Zinc</keyword>
<dbReference type="PANTHER" id="PTHR46481">
    <property type="entry name" value="ZINC FINGER BED DOMAIN-CONTAINING PROTEIN 4"/>
    <property type="match status" value="1"/>
</dbReference>
<dbReference type="Proteomes" id="UP001620645">
    <property type="component" value="Unassembled WGS sequence"/>
</dbReference>
<dbReference type="InterPro" id="IPR012337">
    <property type="entry name" value="RNaseH-like_sf"/>
</dbReference>
<dbReference type="PANTHER" id="PTHR46481:SF10">
    <property type="entry name" value="ZINC FINGER BED DOMAIN-CONTAINING PROTEIN 39"/>
    <property type="match status" value="1"/>
</dbReference>
<dbReference type="EMBL" id="JBICCN010000037">
    <property type="protein sequence ID" value="KAL3099907.1"/>
    <property type="molecule type" value="Genomic_DNA"/>
</dbReference>
<evidence type="ECO:0000313" key="8">
    <source>
        <dbReference type="Proteomes" id="UP001620645"/>
    </source>
</evidence>
<dbReference type="GO" id="GO:0008270">
    <property type="term" value="F:zinc ion binding"/>
    <property type="evidence" value="ECO:0007669"/>
    <property type="project" value="UniProtKB-KW"/>
</dbReference>
<accession>A0ABD2KAE3</accession>
<comment type="caution">
    <text evidence="7">The sequence shown here is derived from an EMBL/GenBank/DDBJ whole genome shotgun (WGS) entry which is preliminary data.</text>
</comment>
<feature type="domain" description="HAT C-terminal dimerisation" evidence="6">
    <location>
        <begin position="193"/>
        <end position="256"/>
    </location>
</feature>
<dbReference type="SUPFAM" id="SSF53098">
    <property type="entry name" value="Ribonuclease H-like"/>
    <property type="match status" value="1"/>
</dbReference>
<dbReference type="GO" id="GO:0005634">
    <property type="term" value="C:nucleus"/>
    <property type="evidence" value="ECO:0007669"/>
    <property type="project" value="UniProtKB-SubCell"/>
</dbReference>
<evidence type="ECO:0000256" key="2">
    <source>
        <dbReference type="ARBA" id="ARBA00022723"/>
    </source>
</evidence>
<evidence type="ECO:0000256" key="3">
    <source>
        <dbReference type="ARBA" id="ARBA00022771"/>
    </source>
</evidence>
<keyword evidence="3" id="KW-0863">Zinc-finger</keyword>
<keyword evidence="5" id="KW-0539">Nucleus</keyword>
<keyword evidence="2" id="KW-0479">Metal-binding</keyword>
<organism evidence="7 8">
    <name type="scientific">Heterodera schachtii</name>
    <name type="common">Sugarbeet cyst nematode worm</name>
    <name type="synonym">Tylenchus schachtii</name>
    <dbReference type="NCBI Taxonomy" id="97005"/>
    <lineage>
        <taxon>Eukaryota</taxon>
        <taxon>Metazoa</taxon>
        <taxon>Ecdysozoa</taxon>
        <taxon>Nematoda</taxon>
        <taxon>Chromadorea</taxon>
        <taxon>Rhabditida</taxon>
        <taxon>Tylenchina</taxon>
        <taxon>Tylenchomorpha</taxon>
        <taxon>Tylenchoidea</taxon>
        <taxon>Heteroderidae</taxon>
        <taxon>Heteroderinae</taxon>
        <taxon>Heterodera</taxon>
    </lineage>
</organism>
<dbReference type="AlphaFoldDB" id="A0ABD2KAE3"/>
<evidence type="ECO:0000256" key="1">
    <source>
        <dbReference type="ARBA" id="ARBA00004123"/>
    </source>
</evidence>
<sequence>MLSRLFEQREALYQYAFENRNFEMTLTNDEWGLIEELISLLQPIEEASKMLIKEPLSAQIPIALTLHGKLYTAKLINKDIDVVRCSLVNELEKYFFALRERRVHCLSTFLDLRFKDKFLLEGRNIFLAKISSWLKEELGDFILPFDSENDEIVLAPSPKKQKLSLFDDLNDIASTSNKENAGPSQNSSDIDDELNKYLASGCANSREDPLTAWRQMAPKFPILSKIARKFLTAPATSVPSEATFKVARDVYDYRRYIDYSVIEFLRSNQHIWDKGTELTFEIPDHSKDKFSLRIEYNDPATIAFLRANQQQIFGTCINVELNAFHIPDTDGVDLHLGWLPASVIWEVLAREVWPTFAPNIQYLNFRDGDDLENLRRETSPTILTDCNQLNFIQSERMFPDDTICDDGPNATACQALAKWLHTPRKDGQLRRLLCGNLYLSATDGWLNSVKEAFLCAITSASYQIDFNSVPMLQILFDRPPPPPIEPFELLNERTKEKLTLEQERGNPFAYDDYWLLKRCPINGGTADKIPTDLNQVTFHLSGYEPIGPLSPEEEADQSD</sequence>
<evidence type="ECO:0000256" key="4">
    <source>
        <dbReference type="ARBA" id="ARBA00022833"/>
    </source>
</evidence>
<protein>
    <recommendedName>
        <fullName evidence="6">HAT C-terminal dimerisation domain-containing protein</fullName>
    </recommendedName>
</protein>
<gene>
    <name evidence="7" type="ORF">niasHS_001833</name>
</gene>
<dbReference type="Pfam" id="PF05699">
    <property type="entry name" value="Dimer_Tnp_hAT"/>
    <property type="match status" value="1"/>
</dbReference>
<comment type="subcellular location">
    <subcellularLocation>
        <location evidence="1">Nucleus</location>
    </subcellularLocation>
</comment>
<evidence type="ECO:0000256" key="5">
    <source>
        <dbReference type="ARBA" id="ARBA00023242"/>
    </source>
</evidence>
<reference evidence="7 8" key="1">
    <citation type="submission" date="2024-10" db="EMBL/GenBank/DDBJ databases">
        <authorList>
            <person name="Kim D."/>
        </authorList>
    </citation>
    <scope>NUCLEOTIDE SEQUENCE [LARGE SCALE GENOMIC DNA]</scope>
    <source>
        <strain evidence="7">Taebaek</strain>
    </source>
</reference>
<evidence type="ECO:0000259" key="6">
    <source>
        <dbReference type="Pfam" id="PF05699"/>
    </source>
</evidence>
<name>A0ABD2KAE3_HETSC</name>
<evidence type="ECO:0000313" key="7">
    <source>
        <dbReference type="EMBL" id="KAL3099907.1"/>
    </source>
</evidence>
<dbReference type="InterPro" id="IPR008906">
    <property type="entry name" value="HATC_C_dom"/>
</dbReference>